<dbReference type="Proteomes" id="UP000051529">
    <property type="component" value="Unassembled WGS sequence"/>
</dbReference>
<dbReference type="InterPro" id="IPR023095">
    <property type="entry name" value="Ade_MeTrfase_dom_2"/>
</dbReference>
<comment type="similarity">
    <text evidence="1">Belongs to the N(4)/N(6)-methyltransferase family.</text>
</comment>
<evidence type="ECO:0000256" key="2">
    <source>
        <dbReference type="ARBA" id="ARBA00011900"/>
    </source>
</evidence>
<comment type="caution">
    <text evidence="7">The sequence shown here is derived from an EMBL/GenBank/DDBJ whole genome shotgun (WGS) entry which is preliminary data.</text>
</comment>
<gene>
    <name evidence="7" type="ORF">IV44_GL001840</name>
</gene>
<keyword evidence="4 7" id="KW-0808">Transferase</keyword>
<dbReference type="InterPro" id="IPR012327">
    <property type="entry name" value="MeTrfase_D12"/>
</dbReference>
<evidence type="ECO:0000256" key="5">
    <source>
        <dbReference type="ARBA" id="ARBA00022691"/>
    </source>
</evidence>
<proteinExistence type="inferred from homology"/>
<reference evidence="7 8" key="1">
    <citation type="journal article" date="2015" name="Genome Announc.">
        <title>Expanding the biotechnology potential of lactobacilli through comparative genomics of 213 strains and associated genera.</title>
        <authorList>
            <person name="Sun Z."/>
            <person name="Harris H.M."/>
            <person name="McCann A."/>
            <person name="Guo C."/>
            <person name="Argimon S."/>
            <person name="Zhang W."/>
            <person name="Yang X."/>
            <person name="Jeffery I.B."/>
            <person name="Cooney J.C."/>
            <person name="Kagawa T.F."/>
            <person name="Liu W."/>
            <person name="Song Y."/>
            <person name="Salvetti E."/>
            <person name="Wrobel A."/>
            <person name="Rasinkangas P."/>
            <person name="Parkhill J."/>
            <person name="Rea M.C."/>
            <person name="O'Sullivan O."/>
            <person name="Ritari J."/>
            <person name="Douillard F.P."/>
            <person name="Paul Ross R."/>
            <person name="Yang R."/>
            <person name="Briner A.E."/>
            <person name="Felis G.E."/>
            <person name="de Vos W.M."/>
            <person name="Barrangou R."/>
            <person name="Klaenhammer T.R."/>
            <person name="Caufield P.W."/>
            <person name="Cui Y."/>
            <person name="Zhang H."/>
            <person name="O'Toole P.W."/>
        </authorList>
    </citation>
    <scope>NUCLEOTIDE SEQUENCE [LARGE SCALE GENOMIC DNA]</scope>
    <source>
        <strain evidence="7 8">DSM 16698</strain>
    </source>
</reference>
<dbReference type="EMBL" id="JQBQ01000077">
    <property type="protein sequence ID" value="KRN84534.1"/>
    <property type="molecule type" value="Genomic_DNA"/>
</dbReference>
<keyword evidence="5" id="KW-0949">S-adenosyl-L-methionine</keyword>
<dbReference type="PANTHER" id="PTHR30481:SF2">
    <property type="entry name" value="SITE-SPECIFIC DNA-METHYLTRANSFERASE (ADENINE-SPECIFIC)"/>
    <property type="match status" value="1"/>
</dbReference>
<evidence type="ECO:0000313" key="8">
    <source>
        <dbReference type="Proteomes" id="UP000051529"/>
    </source>
</evidence>
<dbReference type="AlphaFoldDB" id="A0A0R2K9F7"/>
<dbReference type="InterPro" id="IPR012263">
    <property type="entry name" value="M_m6A_EcoRV"/>
</dbReference>
<dbReference type="EC" id="2.1.1.72" evidence="2"/>
<organism evidence="7 8">
    <name type="scientific">Lactobacillus amylovorus subsp. animalium DSM 16698</name>
    <dbReference type="NCBI Taxonomy" id="695563"/>
    <lineage>
        <taxon>Bacteria</taxon>
        <taxon>Bacillati</taxon>
        <taxon>Bacillota</taxon>
        <taxon>Bacilli</taxon>
        <taxon>Lactobacillales</taxon>
        <taxon>Lactobacillaceae</taxon>
        <taxon>Lactobacillus</taxon>
        <taxon>Lactobacillus amylovorus subsp. animalium</taxon>
    </lineage>
</organism>
<dbReference type="PRINTS" id="PR00505">
    <property type="entry name" value="D12N6MTFRASE"/>
</dbReference>
<comment type="catalytic activity">
    <reaction evidence="6">
        <text>a 2'-deoxyadenosine in DNA + S-adenosyl-L-methionine = an N(6)-methyl-2'-deoxyadenosine in DNA + S-adenosyl-L-homocysteine + H(+)</text>
        <dbReference type="Rhea" id="RHEA:15197"/>
        <dbReference type="Rhea" id="RHEA-COMP:12418"/>
        <dbReference type="Rhea" id="RHEA-COMP:12419"/>
        <dbReference type="ChEBI" id="CHEBI:15378"/>
        <dbReference type="ChEBI" id="CHEBI:57856"/>
        <dbReference type="ChEBI" id="CHEBI:59789"/>
        <dbReference type="ChEBI" id="CHEBI:90615"/>
        <dbReference type="ChEBI" id="CHEBI:90616"/>
        <dbReference type="EC" id="2.1.1.72"/>
    </reaction>
</comment>
<dbReference type="GO" id="GO:1904047">
    <property type="term" value="F:S-adenosyl-L-methionine binding"/>
    <property type="evidence" value="ECO:0007669"/>
    <property type="project" value="TreeGrafter"/>
</dbReference>
<dbReference type="Gene3D" id="1.10.1020.10">
    <property type="entry name" value="Adenine-specific Methyltransferase, Domain 2"/>
    <property type="match status" value="1"/>
</dbReference>
<dbReference type="GO" id="GO:0009307">
    <property type="term" value="P:DNA restriction-modification system"/>
    <property type="evidence" value="ECO:0007669"/>
    <property type="project" value="InterPro"/>
</dbReference>
<dbReference type="GO" id="GO:0032259">
    <property type="term" value="P:methylation"/>
    <property type="evidence" value="ECO:0007669"/>
    <property type="project" value="UniProtKB-KW"/>
</dbReference>
<name>A0A0R2K9F7_LACAM</name>
<dbReference type="PANTHER" id="PTHR30481">
    <property type="entry name" value="DNA ADENINE METHYLASE"/>
    <property type="match status" value="1"/>
</dbReference>
<dbReference type="GO" id="GO:0009007">
    <property type="term" value="F:site-specific DNA-methyltransferase (adenine-specific) activity"/>
    <property type="evidence" value="ECO:0007669"/>
    <property type="project" value="UniProtKB-EC"/>
</dbReference>
<evidence type="ECO:0000256" key="1">
    <source>
        <dbReference type="ARBA" id="ARBA00006594"/>
    </source>
</evidence>
<dbReference type="RefSeq" id="WP_056985905.1">
    <property type="nucleotide sequence ID" value="NZ_JQBQ01000077.1"/>
</dbReference>
<evidence type="ECO:0000256" key="4">
    <source>
        <dbReference type="ARBA" id="ARBA00022679"/>
    </source>
</evidence>
<evidence type="ECO:0000313" key="7">
    <source>
        <dbReference type="EMBL" id="KRN84534.1"/>
    </source>
</evidence>
<dbReference type="PIRSF" id="PIRSF000398">
    <property type="entry name" value="M_m6A_EcoRV"/>
    <property type="match status" value="1"/>
</dbReference>
<accession>A0A0R2K9F7</accession>
<evidence type="ECO:0000256" key="6">
    <source>
        <dbReference type="ARBA" id="ARBA00047942"/>
    </source>
</evidence>
<dbReference type="PATRIC" id="fig|695563.3.peg.1915"/>
<protein>
    <recommendedName>
        <fullName evidence="2">site-specific DNA-methyltransferase (adenine-specific)</fullName>
        <ecNumber evidence="2">2.1.1.72</ecNumber>
    </recommendedName>
</protein>
<dbReference type="GO" id="GO:0043565">
    <property type="term" value="F:sequence-specific DNA binding"/>
    <property type="evidence" value="ECO:0007669"/>
    <property type="project" value="TreeGrafter"/>
</dbReference>
<sequence length="289" mass="33864">MPVTKSPLRYPGGKTQLANYVRHLLKINRIKDTYIEPFAGGFGVGLDLLITNSVKQVVINDLDTSIYAIWYSIMNNMDLFIEKINDTPVTIEEWHKQRKIREECKNDYHSIDNAFASFFLNRTNVSGIINGGPIGGQRQEGKYKIDCRYNKDNLIKKIKLINQYKEKIRLTHLDANELIKKGIPNYSPDSTFIFFDPPYYVQGKNLYLSFVDQSEHKELAKNILSLKKYKWITTYDIEDEIFKLYKPYVKAYTYTLNYSANRKRKAKEFMFVNNNTLADSFERVELNKI</sequence>
<dbReference type="InterPro" id="IPR029063">
    <property type="entry name" value="SAM-dependent_MTases_sf"/>
</dbReference>
<evidence type="ECO:0000256" key="3">
    <source>
        <dbReference type="ARBA" id="ARBA00022603"/>
    </source>
</evidence>
<dbReference type="Gene3D" id="3.40.50.150">
    <property type="entry name" value="Vaccinia Virus protein VP39"/>
    <property type="match status" value="1"/>
</dbReference>
<dbReference type="SUPFAM" id="SSF53335">
    <property type="entry name" value="S-adenosyl-L-methionine-dependent methyltransferases"/>
    <property type="match status" value="1"/>
</dbReference>
<dbReference type="Pfam" id="PF02086">
    <property type="entry name" value="MethyltransfD12"/>
    <property type="match status" value="1"/>
</dbReference>
<dbReference type="GO" id="GO:0006298">
    <property type="term" value="P:mismatch repair"/>
    <property type="evidence" value="ECO:0007669"/>
    <property type="project" value="TreeGrafter"/>
</dbReference>
<keyword evidence="3 7" id="KW-0489">Methyltransferase</keyword>